<protein>
    <submittedName>
        <fullName evidence="1">DUF177 domain-containing protein</fullName>
    </submittedName>
</protein>
<dbReference type="RefSeq" id="WP_154518383.1">
    <property type="nucleotide sequence ID" value="NZ_VUMT01000006.1"/>
</dbReference>
<name>A0A6L5XXF0_9FIRM</name>
<dbReference type="InterPro" id="IPR003772">
    <property type="entry name" value="YceD"/>
</dbReference>
<keyword evidence="2" id="KW-1185">Reference proteome</keyword>
<dbReference type="EMBL" id="VUMT01000006">
    <property type="protein sequence ID" value="MSS63304.1"/>
    <property type="molecule type" value="Genomic_DNA"/>
</dbReference>
<organism evidence="1 2">
    <name type="scientific">Velocimicrobium porci</name>
    <dbReference type="NCBI Taxonomy" id="2606634"/>
    <lineage>
        <taxon>Bacteria</taxon>
        <taxon>Bacillati</taxon>
        <taxon>Bacillota</taxon>
        <taxon>Clostridia</taxon>
        <taxon>Lachnospirales</taxon>
        <taxon>Lachnospiraceae</taxon>
        <taxon>Velocimicrobium</taxon>
    </lineage>
</organism>
<dbReference type="Proteomes" id="UP000482209">
    <property type="component" value="Unassembled WGS sequence"/>
</dbReference>
<proteinExistence type="predicted"/>
<dbReference type="AlphaFoldDB" id="A0A6L5XXF0"/>
<accession>A0A6L5XXF0</accession>
<gene>
    <name evidence="1" type="ORF">FYJ58_05360</name>
</gene>
<comment type="caution">
    <text evidence="1">The sequence shown here is derived from an EMBL/GenBank/DDBJ whole genome shotgun (WGS) entry which is preliminary data.</text>
</comment>
<evidence type="ECO:0000313" key="2">
    <source>
        <dbReference type="Proteomes" id="UP000482209"/>
    </source>
</evidence>
<sequence length="175" mass="19873">MIIQLSDIMSGKDKMKHIEAPIELNQFKLDGMEYEFVKKNPVAFCFTVTGEKRMLVEGKTSLSLLIPCGRCLDDVEIPFDIEISKDLDFNNTDADRIKELDELNYIDGYNLDVDLLIFDEILVHFPLQVLCSEDCKGICKVCGTNLNKESCSCDQSVGDPRMSAIQDIFKNFKEV</sequence>
<reference evidence="1 2" key="1">
    <citation type="submission" date="2019-08" db="EMBL/GenBank/DDBJ databases">
        <title>In-depth cultivation of the pig gut microbiome towards novel bacterial diversity and tailored functional studies.</title>
        <authorList>
            <person name="Wylensek D."/>
            <person name="Hitch T.C.A."/>
            <person name="Clavel T."/>
        </authorList>
    </citation>
    <scope>NUCLEOTIDE SEQUENCE [LARGE SCALE GENOMIC DNA]</scope>
    <source>
        <strain evidence="1 2">WCA-693-APC-MOT-I</strain>
    </source>
</reference>
<dbReference type="Pfam" id="PF02620">
    <property type="entry name" value="YceD"/>
    <property type="match status" value="1"/>
</dbReference>
<evidence type="ECO:0000313" key="1">
    <source>
        <dbReference type="EMBL" id="MSS63304.1"/>
    </source>
</evidence>